<feature type="region of interest" description="Disordered" evidence="1">
    <location>
        <begin position="300"/>
        <end position="332"/>
    </location>
</feature>
<sequence>MFLGKTKPSDAVAPEPPTKAKPASSSVPRRAKRFSATPCSPGKFEGSGNNSTATRKSKGHAVGLPTLESIVQLATQRLDVRSVVQAIQSVDPDEFVPLPPELRLPSKHYESGAQLQARVRPELRAAVEVLQAGREVTLLKEWLQALMVQSVATGAGDADKTVCKRKSASAAAAAAAAAVMGKRRRKRKRLDNFLVSSDEEADQMSELSDTDYDLGAGGSDGMGRKTVVRTGDVTARRKDGGRLTNTVVISGPHGCGKTAAVYAVAKELGYEVFEVNPGSRRNGKDVMERIGDMTRNHLVKHHGSSKPSVDAEAAATADDGLAEDPKPGKQPTVLSFFQPKASTALPKQPTKARPRLVSAVAKEAKQIRDAKTQKQSLILLEEVDILYDEDKQFWATVMGLMAQSKRPFVLTCNDETQVPLQSLSLHAIFRFSRPPTPMAVDRLLLVAANEGHALKRDALTALYESRRHDLRAATMDLQYWCQMGVGDRKGGFDWFYPRWPRGVDLDENGDVVRVVSEDTFQRGMEAEHEHEHEHEHEGRKSWGLVLGRRRREPQPARRQTSLAAYDAFADAMSAADMSAAGAFAAFNREPLDATLPAQTSKAREDLLCGVQALDASPMIDHSRLSASMAICLESLAGQKLAEAAKTIDDDDDDDDDERAVLFPTQRQQHGRSLTPNPPPLRRADFSLALDPIAAPESALSSAQPPAHLDPSVLHRPTDTLAVDVAPYVRGIVAYERALQKQRRRLSSLVSDGGGACAKRMRTTRAALSALEGGSRTTTRAERWFRADVNPYLVMRTGGRGWSGAAAGEGEGEGEEGVGRGGGSAAAVAPASSRTLSPEVVRTGRRGRKVVMVDDGDSLDELGQPDAHHGQADG</sequence>
<dbReference type="PANTHER" id="PTHR23389">
    <property type="entry name" value="CHROMOSOME TRANSMISSION FIDELITY FACTOR 18"/>
    <property type="match status" value="1"/>
</dbReference>
<dbReference type="GO" id="GO:0016887">
    <property type="term" value="F:ATP hydrolysis activity"/>
    <property type="evidence" value="ECO:0007669"/>
    <property type="project" value="InterPro"/>
</dbReference>
<dbReference type="Proteomes" id="UP001217918">
    <property type="component" value="Unassembled WGS sequence"/>
</dbReference>
<proteinExistence type="predicted"/>
<feature type="region of interest" description="Disordered" evidence="1">
    <location>
        <begin position="646"/>
        <end position="681"/>
    </location>
</feature>
<feature type="region of interest" description="Disordered" evidence="1">
    <location>
        <begin position="526"/>
        <end position="559"/>
    </location>
</feature>
<dbReference type="InterPro" id="IPR027417">
    <property type="entry name" value="P-loop_NTPase"/>
</dbReference>
<dbReference type="GO" id="GO:0005634">
    <property type="term" value="C:nucleus"/>
    <property type="evidence" value="ECO:0007669"/>
    <property type="project" value="TreeGrafter"/>
</dbReference>
<feature type="compositionally biased region" description="Acidic residues" evidence="1">
    <location>
        <begin position="648"/>
        <end position="657"/>
    </location>
</feature>
<evidence type="ECO:0000259" key="2">
    <source>
        <dbReference type="SMART" id="SM00382"/>
    </source>
</evidence>
<dbReference type="InterPro" id="IPR003593">
    <property type="entry name" value="AAA+_ATPase"/>
</dbReference>
<dbReference type="InterPro" id="IPR003959">
    <property type="entry name" value="ATPase_AAA_core"/>
</dbReference>
<dbReference type="Gene3D" id="3.40.50.300">
    <property type="entry name" value="P-loop containing nucleotide triphosphate hydrolases"/>
    <property type="match status" value="1"/>
</dbReference>
<reference evidence="3" key="1">
    <citation type="journal article" date="2023" name="Mol. Plant Microbe Interact.">
        <title>Elucidating the Obligate Nature and Biological Capacity of an Invasive Fungal Corn Pathogen.</title>
        <authorList>
            <person name="MacCready J.S."/>
            <person name="Roggenkamp E.M."/>
            <person name="Gdanetz K."/>
            <person name="Chilvers M.I."/>
        </authorList>
    </citation>
    <scope>NUCLEOTIDE SEQUENCE</scope>
    <source>
        <strain evidence="3">PM02</strain>
    </source>
</reference>
<evidence type="ECO:0000313" key="4">
    <source>
        <dbReference type="Proteomes" id="UP001217918"/>
    </source>
</evidence>
<organism evidence="3 4">
    <name type="scientific">Phyllachora maydis</name>
    <dbReference type="NCBI Taxonomy" id="1825666"/>
    <lineage>
        <taxon>Eukaryota</taxon>
        <taxon>Fungi</taxon>
        <taxon>Dikarya</taxon>
        <taxon>Ascomycota</taxon>
        <taxon>Pezizomycotina</taxon>
        <taxon>Sordariomycetes</taxon>
        <taxon>Sordariomycetidae</taxon>
        <taxon>Phyllachorales</taxon>
        <taxon>Phyllachoraceae</taxon>
        <taxon>Phyllachora</taxon>
    </lineage>
</organism>
<feature type="region of interest" description="Disordered" evidence="1">
    <location>
        <begin position="205"/>
        <end position="225"/>
    </location>
</feature>
<dbReference type="GO" id="GO:0003677">
    <property type="term" value="F:DNA binding"/>
    <property type="evidence" value="ECO:0007669"/>
    <property type="project" value="TreeGrafter"/>
</dbReference>
<gene>
    <name evidence="3" type="ORF">P8C59_002794</name>
</gene>
<dbReference type="SUPFAM" id="SSF52540">
    <property type="entry name" value="P-loop containing nucleoside triphosphate hydrolases"/>
    <property type="match status" value="1"/>
</dbReference>
<protein>
    <recommendedName>
        <fullName evidence="2">AAA+ ATPase domain-containing protein</fullName>
    </recommendedName>
</protein>
<dbReference type="SMART" id="SM00382">
    <property type="entry name" value="AAA"/>
    <property type="match status" value="1"/>
</dbReference>
<accession>A0AAD9MCN7</accession>
<feature type="compositionally biased region" description="Low complexity" evidence="1">
    <location>
        <begin position="310"/>
        <end position="319"/>
    </location>
</feature>
<evidence type="ECO:0000313" key="3">
    <source>
        <dbReference type="EMBL" id="KAK2068131.1"/>
    </source>
</evidence>
<dbReference type="AlphaFoldDB" id="A0AAD9MCN7"/>
<feature type="region of interest" description="Disordered" evidence="1">
    <location>
        <begin position="800"/>
        <end position="873"/>
    </location>
</feature>
<comment type="caution">
    <text evidence="3">The sequence shown here is derived from an EMBL/GenBank/DDBJ whole genome shotgun (WGS) entry which is preliminary data.</text>
</comment>
<feature type="compositionally biased region" description="Basic and acidic residues" evidence="1">
    <location>
        <begin position="526"/>
        <end position="540"/>
    </location>
</feature>
<name>A0AAD9MCN7_9PEZI</name>
<dbReference type="PANTHER" id="PTHR23389:SF21">
    <property type="entry name" value="ATPASE FAMILY AAA DOMAIN-CONTAINING PROTEIN 5"/>
    <property type="match status" value="1"/>
</dbReference>
<feature type="region of interest" description="Disordered" evidence="1">
    <location>
        <begin position="1"/>
        <end position="60"/>
    </location>
</feature>
<feature type="domain" description="AAA+ ATPase" evidence="2">
    <location>
        <begin position="243"/>
        <end position="444"/>
    </location>
</feature>
<keyword evidence="4" id="KW-1185">Reference proteome</keyword>
<evidence type="ECO:0000256" key="1">
    <source>
        <dbReference type="SAM" id="MobiDB-lite"/>
    </source>
</evidence>
<dbReference type="EMBL" id="JAQQPM010000002">
    <property type="protein sequence ID" value="KAK2068131.1"/>
    <property type="molecule type" value="Genomic_DNA"/>
</dbReference>
<feature type="compositionally biased region" description="Polar residues" evidence="1">
    <location>
        <begin position="664"/>
        <end position="674"/>
    </location>
</feature>
<dbReference type="Pfam" id="PF00004">
    <property type="entry name" value="AAA"/>
    <property type="match status" value="1"/>
</dbReference>
<dbReference type="GO" id="GO:0005524">
    <property type="term" value="F:ATP binding"/>
    <property type="evidence" value="ECO:0007669"/>
    <property type="project" value="InterPro"/>
</dbReference>